<reference evidence="2 3" key="1">
    <citation type="submission" date="2021-01" db="EMBL/GenBank/DDBJ databases">
        <title>Genome public.</title>
        <authorList>
            <person name="Liu C."/>
            <person name="Sun Q."/>
        </authorList>
    </citation>
    <scope>NUCLEOTIDE SEQUENCE [LARGE SCALE GENOMIC DNA]</scope>
    <source>
        <strain evidence="2 3">JC656</strain>
    </source>
</reference>
<proteinExistence type="predicted"/>
<organism evidence="2 3">
    <name type="scientific">Sinomonas cellulolyticus</name>
    <dbReference type="NCBI Taxonomy" id="2801916"/>
    <lineage>
        <taxon>Bacteria</taxon>
        <taxon>Bacillati</taxon>
        <taxon>Actinomycetota</taxon>
        <taxon>Actinomycetes</taxon>
        <taxon>Micrococcales</taxon>
        <taxon>Micrococcaceae</taxon>
        <taxon>Sinomonas</taxon>
    </lineage>
</organism>
<name>A0ABS1JXB5_9MICC</name>
<dbReference type="InterPro" id="IPR050855">
    <property type="entry name" value="NDM-1-like"/>
</dbReference>
<gene>
    <name evidence="2" type="ORF">JJE72_00565</name>
</gene>
<dbReference type="RefSeq" id="WP_189695090.1">
    <property type="nucleotide sequence ID" value="NZ_BNCM01000017.1"/>
</dbReference>
<dbReference type="SMART" id="SM00849">
    <property type="entry name" value="Lactamase_B"/>
    <property type="match status" value="1"/>
</dbReference>
<protein>
    <submittedName>
        <fullName evidence="2">MBL fold metallo-hydrolase</fullName>
    </submittedName>
</protein>
<dbReference type="Proteomes" id="UP000639051">
    <property type="component" value="Unassembled WGS sequence"/>
</dbReference>
<sequence>MSNPATYTEGPFTAITSKLNEYEGDAVVNVYLVEGGTENALIDSGIHSGYKDIQKVLADKGIDEIKHVLNSHEHMDHVGNNAAVVRDYGATIGAHPKYKEWISNNELNAQMLVHRFEEGKSWDLQQEYLSWMGPESAKVDFDIEDGDKVEIGNVRLDIVGLPGHSLGEVGFHHAESNILIVLDLLLLPNDVVLYLHEDPDITLASHAKLTKFIQDNGVKTVLSAHGKPCTAEEAIAWSNECADRVRKIAASVRRHIAEAPGIEFAELRDRVCEDFGKSKEWRALITVNGHLESLLRKGVIVASGTGWSLA</sequence>
<dbReference type="Pfam" id="PF00753">
    <property type="entry name" value="Lactamase_B"/>
    <property type="match status" value="1"/>
</dbReference>
<accession>A0ABS1JXB5</accession>
<keyword evidence="3" id="KW-1185">Reference proteome</keyword>
<dbReference type="CDD" id="cd06262">
    <property type="entry name" value="metallo-hydrolase-like_MBL-fold"/>
    <property type="match status" value="1"/>
</dbReference>
<dbReference type="SUPFAM" id="SSF56281">
    <property type="entry name" value="Metallo-hydrolase/oxidoreductase"/>
    <property type="match status" value="1"/>
</dbReference>
<dbReference type="InterPro" id="IPR001279">
    <property type="entry name" value="Metallo-B-lactamas"/>
</dbReference>
<dbReference type="PANTHER" id="PTHR42951">
    <property type="entry name" value="METALLO-BETA-LACTAMASE DOMAIN-CONTAINING"/>
    <property type="match status" value="1"/>
</dbReference>
<feature type="domain" description="Metallo-beta-lactamase" evidence="1">
    <location>
        <begin position="27"/>
        <end position="225"/>
    </location>
</feature>
<evidence type="ECO:0000313" key="3">
    <source>
        <dbReference type="Proteomes" id="UP000639051"/>
    </source>
</evidence>
<evidence type="ECO:0000313" key="2">
    <source>
        <dbReference type="EMBL" id="MBL0703996.1"/>
    </source>
</evidence>
<comment type="caution">
    <text evidence="2">The sequence shown here is derived from an EMBL/GenBank/DDBJ whole genome shotgun (WGS) entry which is preliminary data.</text>
</comment>
<evidence type="ECO:0000259" key="1">
    <source>
        <dbReference type="SMART" id="SM00849"/>
    </source>
</evidence>
<dbReference type="EMBL" id="JAERRC010000002">
    <property type="protein sequence ID" value="MBL0703996.1"/>
    <property type="molecule type" value="Genomic_DNA"/>
</dbReference>
<dbReference type="Gene3D" id="3.60.15.10">
    <property type="entry name" value="Ribonuclease Z/Hydroxyacylglutathione hydrolase-like"/>
    <property type="match status" value="1"/>
</dbReference>
<dbReference type="InterPro" id="IPR036866">
    <property type="entry name" value="RibonucZ/Hydroxyglut_hydro"/>
</dbReference>